<dbReference type="SUPFAM" id="SSF54736">
    <property type="entry name" value="ClpS-like"/>
    <property type="match status" value="1"/>
</dbReference>
<dbReference type="KEGG" id="woc:BA177_13215"/>
<accession>A0A193LHN2</accession>
<gene>
    <name evidence="2" type="ORF">BA177_13215</name>
</gene>
<proteinExistence type="predicted"/>
<keyword evidence="1" id="KW-0812">Transmembrane</keyword>
<evidence type="ECO:0000313" key="2">
    <source>
        <dbReference type="EMBL" id="ANO52030.1"/>
    </source>
</evidence>
<evidence type="ECO:0000256" key="1">
    <source>
        <dbReference type="SAM" id="Phobius"/>
    </source>
</evidence>
<dbReference type="OrthoDB" id="8857528at2"/>
<dbReference type="AlphaFoldDB" id="A0A193LHN2"/>
<feature type="transmembrane region" description="Helical" evidence="1">
    <location>
        <begin position="68"/>
        <end position="84"/>
    </location>
</feature>
<dbReference type="Proteomes" id="UP000092695">
    <property type="component" value="Chromosome"/>
</dbReference>
<name>A0A193LHN2_9GAMM</name>
<dbReference type="EMBL" id="CP016268">
    <property type="protein sequence ID" value="ANO52030.1"/>
    <property type="molecule type" value="Genomic_DNA"/>
</dbReference>
<keyword evidence="3" id="KW-1185">Reference proteome</keyword>
<dbReference type="STRING" id="1548547.BA177_13215"/>
<keyword evidence="1" id="KW-1133">Transmembrane helix</keyword>
<dbReference type="InterPro" id="IPR014719">
    <property type="entry name" value="Ribosomal_bL12_C/ClpS-like"/>
</dbReference>
<dbReference type="RefSeq" id="WP_068616951.1">
    <property type="nucleotide sequence ID" value="NZ_CP016268.1"/>
</dbReference>
<keyword evidence="1" id="KW-0472">Membrane</keyword>
<evidence type="ECO:0000313" key="3">
    <source>
        <dbReference type="Proteomes" id="UP000092695"/>
    </source>
</evidence>
<reference evidence="2 3" key="1">
    <citation type="submission" date="2016-06" db="EMBL/GenBank/DDBJ databases">
        <title>Complete genome sequence of a deep-branching marine Gamma Proteobacterium Woeseia oceani type strain XK5.</title>
        <authorList>
            <person name="Mu D."/>
            <person name="Du Z."/>
        </authorList>
    </citation>
    <scope>NUCLEOTIDE SEQUENCE [LARGE SCALE GENOMIC DNA]</scope>
    <source>
        <strain evidence="2 3">XK5</strain>
    </source>
</reference>
<protein>
    <submittedName>
        <fullName evidence="2">Uncharacterized protein</fullName>
    </submittedName>
</protein>
<organism evidence="2 3">
    <name type="scientific">Woeseia oceani</name>
    <dbReference type="NCBI Taxonomy" id="1548547"/>
    <lineage>
        <taxon>Bacteria</taxon>
        <taxon>Pseudomonadati</taxon>
        <taxon>Pseudomonadota</taxon>
        <taxon>Gammaproteobacteria</taxon>
        <taxon>Woeseiales</taxon>
        <taxon>Woeseiaceae</taxon>
        <taxon>Woeseia</taxon>
    </lineage>
</organism>
<sequence length="85" mass="9761">MTATDELPQGVREALRAGRKLEAIKRLREQRNLGLKEAKDLIDTYLRQHPQRGADQAFREESTGGRQLVIIVLGLLGWLVYRYLT</sequence>
<dbReference type="Gene3D" id="3.30.1390.10">
    <property type="match status" value="1"/>
</dbReference>